<keyword evidence="3" id="KW-1185">Reference proteome</keyword>
<organism evidence="2 3">
    <name type="scientific">Flammeovirga agarivorans</name>
    <dbReference type="NCBI Taxonomy" id="2726742"/>
    <lineage>
        <taxon>Bacteria</taxon>
        <taxon>Pseudomonadati</taxon>
        <taxon>Bacteroidota</taxon>
        <taxon>Cytophagia</taxon>
        <taxon>Cytophagales</taxon>
        <taxon>Flammeovirgaceae</taxon>
        <taxon>Flammeovirga</taxon>
    </lineage>
</organism>
<dbReference type="EMBL" id="JABAIL010000001">
    <property type="protein sequence ID" value="NLR90319.1"/>
    <property type="molecule type" value="Genomic_DNA"/>
</dbReference>
<proteinExistence type="predicted"/>
<name>A0A7X8XUJ1_9BACT</name>
<comment type="caution">
    <text evidence="2">The sequence shown here is derived from an EMBL/GenBank/DDBJ whole genome shotgun (WGS) entry which is preliminary data.</text>
</comment>
<gene>
    <name evidence="2" type="ORF">HGP29_03840</name>
</gene>
<feature type="signal peptide" evidence="1">
    <location>
        <begin position="1"/>
        <end position="26"/>
    </location>
</feature>
<dbReference type="Proteomes" id="UP000585050">
    <property type="component" value="Unassembled WGS sequence"/>
</dbReference>
<dbReference type="Pfam" id="PF20125">
    <property type="entry name" value="DUF6515"/>
    <property type="match status" value="1"/>
</dbReference>
<reference evidence="2 3" key="1">
    <citation type="submission" date="2020-04" db="EMBL/GenBank/DDBJ databases">
        <title>Flammeovirga sp. SR4, a novel species isolated from seawater.</title>
        <authorList>
            <person name="Wang X."/>
        </authorList>
    </citation>
    <scope>NUCLEOTIDE SEQUENCE [LARGE SCALE GENOMIC DNA]</scope>
    <source>
        <strain evidence="2 3">SR4</strain>
    </source>
</reference>
<accession>A0A7X8XUJ1</accession>
<dbReference type="InterPro" id="IPR045398">
    <property type="entry name" value="DUF6515"/>
</dbReference>
<dbReference type="RefSeq" id="WP_168881022.1">
    <property type="nucleotide sequence ID" value="NZ_JABAIL010000001.1"/>
</dbReference>
<keyword evidence="1" id="KW-0732">Signal</keyword>
<dbReference type="AlphaFoldDB" id="A0A7X8XUJ1"/>
<evidence type="ECO:0000256" key="1">
    <source>
        <dbReference type="SAM" id="SignalP"/>
    </source>
</evidence>
<sequence length="224" mass="24749">MQFFKKNIHTILGVVSLFCISHTSSAQVYLHRGATVTRAYPYHSTAVVHTGPTFIHTGPTFVAHPVYHPVYVGAPVWGPYWHPVGYTAATIAATAIVVHAIDENNQKKDYYCDNGVYYEKQSNGKYKVVAAPIGSTIKSLPKGSVTLIIEGRTYYYYAGNYYQNNGKEYTVITAPQGAVVNQLPEGTKTEIVNGETYYVCNGIWYTAMPQQNGTSNYAVTTPKN</sequence>
<protein>
    <submittedName>
        <fullName evidence="2">Uncharacterized protein</fullName>
    </submittedName>
</protein>
<feature type="chain" id="PRO_5030693463" evidence="1">
    <location>
        <begin position="27"/>
        <end position="224"/>
    </location>
</feature>
<evidence type="ECO:0000313" key="2">
    <source>
        <dbReference type="EMBL" id="NLR90319.1"/>
    </source>
</evidence>
<evidence type="ECO:0000313" key="3">
    <source>
        <dbReference type="Proteomes" id="UP000585050"/>
    </source>
</evidence>